<keyword evidence="3" id="KW-1133">Transmembrane helix</keyword>
<protein>
    <submittedName>
        <fullName evidence="4">Acyltransferase</fullName>
        <ecNumber evidence="4">2.3.1.-</ecNumber>
    </submittedName>
</protein>
<evidence type="ECO:0000256" key="1">
    <source>
        <dbReference type="ARBA" id="ARBA00007274"/>
    </source>
</evidence>
<dbReference type="EMBL" id="JAYGIL010000022">
    <property type="protein sequence ID" value="MEA5404566.1"/>
    <property type="molecule type" value="Genomic_DNA"/>
</dbReference>
<dbReference type="PANTHER" id="PTHR23416:SF23">
    <property type="entry name" value="ACETYLTRANSFERASE C18B11.09C-RELATED"/>
    <property type="match status" value="1"/>
</dbReference>
<sequence>MRKIKLQCFFILLQLFNFIYWICFPLFIRRFLLLLTGSKIGKDSVVQNVKFFSFGKLNIGNNTIINSGCYLDNRRGITVGNHCVIAHDTKIYTLGHEIDDLKFKTKGKNVDIEDYVIIFSNVLIMPGVSIGKGSVILPGSVVTKDIPTMKVVGGNPAKIIRDRQVLHSDKEPYKYWFSL</sequence>
<evidence type="ECO:0000313" key="4">
    <source>
        <dbReference type="EMBL" id="MEA5404566.1"/>
    </source>
</evidence>
<dbReference type="PANTHER" id="PTHR23416">
    <property type="entry name" value="SIALIC ACID SYNTHASE-RELATED"/>
    <property type="match status" value="1"/>
</dbReference>
<comment type="caution">
    <text evidence="4">The sequence shown here is derived from an EMBL/GenBank/DDBJ whole genome shotgun (WGS) entry which is preliminary data.</text>
</comment>
<evidence type="ECO:0000256" key="2">
    <source>
        <dbReference type="ARBA" id="ARBA00022679"/>
    </source>
</evidence>
<dbReference type="Pfam" id="PF00132">
    <property type="entry name" value="Hexapep"/>
    <property type="match status" value="1"/>
</dbReference>
<keyword evidence="5" id="KW-1185">Reference proteome</keyword>
<evidence type="ECO:0000256" key="3">
    <source>
        <dbReference type="SAM" id="Phobius"/>
    </source>
</evidence>
<dbReference type="InterPro" id="IPR011004">
    <property type="entry name" value="Trimer_LpxA-like_sf"/>
</dbReference>
<dbReference type="Proteomes" id="UP001303899">
    <property type="component" value="Unassembled WGS sequence"/>
</dbReference>
<dbReference type="SUPFAM" id="SSF51161">
    <property type="entry name" value="Trimeric LpxA-like enzymes"/>
    <property type="match status" value="1"/>
</dbReference>
<evidence type="ECO:0000313" key="5">
    <source>
        <dbReference type="Proteomes" id="UP001303899"/>
    </source>
</evidence>
<keyword evidence="3" id="KW-0812">Transmembrane</keyword>
<dbReference type="CDD" id="cd04647">
    <property type="entry name" value="LbH_MAT_like"/>
    <property type="match status" value="1"/>
</dbReference>
<keyword evidence="4" id="KW-0012">Acyltransferase</keyword>
<keyword evidence="3" id="KW-0472">Membrane</keyword>
<dbReference type="GO" id="GO:0016746">
    <property type="term" value="F:acyltransferase activity"/>
    <property type="evidence" value="ECO:0007669"/>
    <property type="project" value="UniProtKB-KW"/>
</dbReference>
<accession>A0ABU5S7W4</accession>
<reference evidence="4 5" key="1">
    <citation type="submission" date="2023-12" db="EMBL/GenBank/DDBJ databases">
        <title>Novel species of the genus Arcicella isolated from rivers.</title>
        <authorList>
            <person name="Lu H."/>
        </authorList>
    </citation>
    <scope>NUCLEOTIDE SEQUENCE [LARGE SCALE GENOMIC DNA]</scope>
    <source>
        <strain evidence="4 5">DC2W</strain>
    </source>
</reference>
<comment type="similarity">
    <text evidence="1">Belongs to the transferase hexapeptide repeat family.</text>
</comment>
<organism evidence="4 5">
    <name type="scientific">Arcicella gelida</name>
    <dbReference type="NCBI Taxonomy" id="2984195"/>
    <lineage>
        <taxon>Bacteria</taxon>
        <taxon>Pseudomonadati</taxon>
        <taxon>Bacteroidota</taxon>
        <taxon>Cytophagia</taxon>
        <taxon>Cytophagales</taxon>
        <taxon>Flectobacillaceae</taxon>
        <taxon>Arcicella</taxon>
    </lineage>
</organism>
<feature type="transmembrane region" description="Helical" evidence="3">
    <location>
        <begin position="9"/>
        <end position="28"/>
    </location>
</feature>
<dbReference type="Gene3D" id="2.160.10.10">
    <property type="entry name" value="Hexapeptide repeat proteins"/>
    <property type="match status" value="1"/>
</dbReference>
<dbReference type="InterPro" id="IPR051159">
    <property type="entry name" value="Hexapeptide_acetyltransf"/>
</dbReference>
<name>A0ABU5S7W4_9BACT</name>
<proteinExistence type="inferred from homology"/>
<keyword evidence="2 4" id="KW-0808">Transferase</keyword>
<gene>
    <name evidence="4" type="ORF">VB776_16660</name>
</gene>
<dbReference type="RefSeq" id="WP_323697985.1">
    <property type="nucleotide sequence ID" value="NZ_JAYGIL010000022.1"/>
</dbReference>
<dbReference type="EC" id="2.3.1.-" evidence="4"/>
<dbReference type="InterPro" id="IPR001451">
    <property type="entry name" value="Hexapep"/>
</dbReference>